<name>A0A7C9FQ34_9BACT</name>
<feature type="transmembrane region" description="Helical" evidence="1">
    <location>
        <begin position="26"/>
        <end position="43"/>
    </location>
</feature>
<dbReference type="AlphaFoldDB" id="A0A7C9FQ34"/>
<reference evidence="2 3" key="1">
    <citation type="submission" date="2019-10" db="EMBL/GenBank/DDBJ databases">
        <title>Draft Genome Sequence of Cytophagaceae sp. SJW1-29.</title>
        <authorList>
            <person name="Choi A."/>
        </authorList>
    </citation>
    <scope>NUCLEOTIDE SEQUENCE [LARGE SCALE GENOMIC DNA]</scope>
    <source>
        <strain evidence="2 3">SJW1-29</strain>
    </source>
</reference>
<sequence length="173" mass="19854">MNCKIYPGPIDKGEEMNPEAKASFEGGYLTVVLPVGYVLWRFISRKNDRRFGAFWVDAPTMTNLMNALHTIGNFSEAHKKANVRDNLAVLTSWSNLSWRLKIRVSKEVIAYIGRTGMQKHFMEIENMTAFGGRAKMEKAVEQRIGGFDQYVIPRYRGLPNENDWAQVEHFAHI</sequence>
<keyword evidence="3" id="KW-1185">Reference proteome</keyword>
<proteinExistence type="predicted"/>
<dbReference type="RefSeq" id="WP_152763661.1">
    <property type="nucleotide sequence ID" value="NZ_WHLY01000002.1"/>
</dbReference>
<gene>
    <name evidence="2" type="ORF">GBK04_22650</name>
</gene>
<keyword evidence="1" id="KW-0472">Membrane</keyword>
<evidence type="ECO:0000256" key="1">
    <source>
        <dbReference type="SAM" id="Phobius"/>
    </source>
</evidence>
<dbReference type="Proteomes" id="UP000479293">
    <property type="component" value="Unassembled WGS sequence"/>
</dbReference>
<protein>
    <submittedName>
        <fullName evidence="2">Uncharacterized protein</fullName>
    </submittedName>
</protein>
<keyword evidence="1" id="KW-1133">Transmembrane helix</keyword>
<evidence type="ECO:0000313" key="2">
    <source>
        <dbReference type="EMBL" id="MPR36071.1"/>
    </source>
</evidence>
<keyword evidence="1" id="KW-0812">Transmembrane</keyword>
<organism evidence="2 3">
    <name type="scientific">Salmonirosea aquatica</name>
    <dbReference type="NCBI Taxonomy" id="2654236"/>
    <lineage>
        <taxon>Bacteria</taxon>
        <taxon>Pseudomonadati</taxon>
        <taxon>Bacteroidota</taxon>
        <taxon>Cytophagia</taxon>
        <taxon>Cytophagales</taxon>
        <taxon>Spirosomataceae</taxon>
        <taxon>Salmonirosea</taxon>
    </lineage>
</organism>
<dbReference type="EMBL" id="WHLY01000002">
    <property type="protein sequence ID" value="MPR36071.1"/>
    <property type="molecule type" value="Genomic_DNA"/>
</dbReference>
<comment type="caution">
    <text evidence="2">The sequence shown here is derived from an EMBL/GenBank/DDBJ whole genome shotgun (WGS) entry which is preliminary data.</text>
</comment>
<evidence type="ECO:0000313" key="3">
    <source>
        <dbReference type="Proteomes" id="UP000479293"/>
    </source>
</evidence>
<accession>A0A7C9FQ34</accession>